<keyword evidence="3 7" id="KW-0479">Metal-binding</keyword>
<dbReference type="PIRSF" id="PIRSF005902">
    <property type="entry name" value="DNase_TatD"/>
    <property type="match status" value="1"/>
</dbReference>
<dbReference type="PANTHER" id="PTHR10060">
    <property type="entry name" value="TATD FAMILY DEOXYRIBONUCLEASE"/>
    <property type="match status" value="1"/>
</dbReference>
<feature type="binding site" evidence="7">
    <location>
        <position position="164"/>
    </location>
    <ligand>
        <name>a divalent metal cation</name>
        <dbReference type="ChEBI" id="CHEBI:60240"/>
        <label>2</label>
    </ligand>
</feature>
<evidence type="ECO:0000256" key="7">
    <source>
        <dbReference type="PIRSR" id="PIRSR005902-1"/>
    </source>
</evidence>
<dbReference type="PANTHER" id="PTHR10060:SF15">
    <property type="entry name" value="DEOXYRIBONUCLEASE TATDN1"/>
    <property type="match status" value="1"/>
</dbReference>
<comment type="caution">
    <text evidence="8">The sequence shown here is derived from an EMBL/GenBank/DDBJ whole genome shotgun (WGS) entry which is preliminary data.</text>
</comment>
<dbReference type="EMBL" id="JAZGQO010000003">
    <property type="protein sequence ID" value="KAK6188785.1"/>
    <property type="molecule type" value="Genomic_DNA"/>
</dbReference>
<feature type="binding site" evidence="7">
    <location>
        <position position="237"/>
    </location>
    <ligand>
        <name>a divalent metal cation</name>
        <dbReference type="ChEBI" id="CHEBI:60240"/>
        <label>1</label>
    </ligand>
</feature>
<evidence type="ECO:0000256" key="5">
    <source>
        <dbReference type="ARBA" id="ARBA00039767"/>
    </source>
</evidence>
<dbReference type="InterPro" id="IPR050891">
    <property type="entry name" value="TatD-type_Hydrolase"/>
</dbReference>
<keyword evidence="4" id="KW-0378">Hydrolase</keyword>
<comment type="function">
    <text evidence="6">Deoxyribonuclease which catalyzes (in vitro) the decatenation of kinetoplast DNA, which are circular DNA catenated to each other, producing linear DNA molecules. Plays an important role in chromosomal segregation and cell cycle progression during eye development probably via its DNA decatenation activity.</text>
</comment>
<accession>A0AAN8PYP5</accession>
<dbReference type="FunFam" id="3.20.20.140:FF:000040">
    <property type="entry name" value="Putative tatD related deoxyribonuclease"/>
    <property type="match status" value="1"/>
</dbReference>
<reference evidence="8 9" key="1">
    <citation type="submission" date="2024-01" db="EMBL/GenBank/DDBJ databases">
        <title>The genome of the rayed Mediterranean limpet Patella caerulea (Linnaeus, 1758).</title>
        <authorList>
            <person name="Anh-Thu Weber A."/>
            <person name="Halstead-Nussloch G."/>
        </authorList>
    </citation>
    <scope>NUCLEOTIDE SEQUENCE [LARGE SCALE GENOMIC DNA]</scope>
    <source>
        <strain evidence="8">AATW-2023a</strain>
        <tissue evidence="8">Whole specimen</tissue>
    </source>
</reference>
<evidence type="ECO:0000256" key="2">
    <source>
        <dbReference type="ARBA" id="ARBA00022722"/>
    </source>
</evidence>
<name>A0AAN8PYP5_PATCE</name>
<gene>
    <name evidence="8" type="ORF">SNE40_004892</name>
</gene>
<organism evidence="8 9">
    <name type="scientific">Patella caerulea</name>
    <name type="common">Rayed Mediterranean limpet</name>
    <dbReference type="NCBI Taxonomy" id="87958"/>
    <lineage>
        <taxon>Eukaryota</taxon>
        <taxon>Metazoa</taxon>
        <taxon>Spiralia</taxon>
        <taxon>Lophotrochozoa</taxon>
        <taxon>Mollusca</taxon>
        <taxon>Gastropoda</taxon>
        <taxon>Patellogastropoda</taxon>
        <taxon>Patelloidea</taxon>
        <taxon>Patellidae</taxon>
        <taxon>Patella</taxon>
    </lineage>
</organism>
<dbReference type="Pfam" id="PF01026">
    <property type="entry name" value="TatD_DNase"/>
    <property type="match status" value="1"/>
</dbReference>
<feature type="binding site" evidence="7">
    <location>
        <position position="189"/>
    </location>
    <ligand>
        <name>a divalent metal cation</name>
        <dbReference type="ChEBI" id="CHEBI:60240"/>
        <label>2</label>
    </ligand>
</feature>
<evidence type="ECO:0000256" key="3">
    <source>
        <dbReference type="ARBA" id="ARBA00022723"/>
    </source>
</evidence>
<comment type="similarity">
    <text evidence="1">Belongs to the metallo-dependent hydrolases superfamily. TatD-type hydrolase family.</text>
</comment>
<evidence type="ECO:0000313" key="9">
    <source>
        <dbReference type="Proteomes" id="UP001347796"/>
    </source>
</evidence>
<dbReference type="GO" id="GO:0046872">
    <property type="term" value="F:metal ion binding"/>
    <property type="evidence" value="ECO:0007669"/>
    <property type="project" value="UniProtKB-KW"/>
</dbReference>
<sequence>MLLTIVRICRMATAGSIYKFIDIGVNLTDPVFRGIYHGSNKHTDDFEDVLERAKKVGMQKMIITGGNLRESKEALKIAKQDETLYCTVGCHPTRTSDFEKSGNPDKYLADLIELALSNRDKIVAVGEFGLDYDRLHFSPKETQLKYFEKQMELAETAKLPLFLHSRNCAEDFLDIIKRNRDRFTGGVVHSFTGSKEEAATILSQDLYIGINGCSLKTQDNVDAMCSIPTNRLMIETDAPWCEIKATHVGHKLIKTNFPCKKKERWEKGLCVKSRNEPAHIIQVLEVMAATRNEDINELAETIYQNTLKLFFSRDNNL</sequence>
<dbReference type="SUPFAM" id="SSF51556">
    <property type="entry name" value="Metallo-dependent hydrolases"/>
    <property type="match status" value="1"/>
</dbReference>
<keyword evidence="2" id="KW-0540">Nuclease</keyword>
<dbReference type="CDD" id="cd01310">
    <property type="entry name" value="TatD_DNAse"/>
    <property type="match status" value="1"/>
</dbReference>
<evidence type="ECO:0000256" key="1">
    <source>
        <dbReference type="ARBA" id="ARBA00009275"/>
    </source>
</evidence>
<feature type="binding site" evidence="7">
    <location>
        <position position="127"/>
    </location>
    <ligand>
        <name>a divalent metal cation</name>
        <dbReference type="ChEBI" id="CHEBI:60240"/>
        <label>1</label>
    </ligand>
</feature>
<evidence type="ECO:0000256" key="6">
    <source>
        <dbReference type="ARBA" id="ARBA00045223"/>
    </source>
</evidence>
<evidence type="ECO:0000313" key="8">
    <source>
        <dbReference type="EMBL" id="KAK6188785.1"/>
    </source>
</evidence>
<dbReference type="InterPro" id="IPR001130">
    <property type="entry name" value="TatD-like"/>
</dbReference>
<dbReference type="GO" id="GO:0005829">
    <property type="term" value="C:cytosol"/>
    <property type="evidence" value="ECO:0007669"/>
    <property type="project" value="TreeGrafter"/>
</dbReference>
<dbReference type="Proteomes" id="UP001347796">
    <property type="component" value="Unassembled WGS sequence"/>
</dbReference>
<protein>
    <recommendedName>
        <fullName evidence="5">Deoxyribonuclease TATDN1</fullName>
    </recommendedName>
</protein>
<proteinExistence type="inferred from homology"/>
<dbReference type="GO" id="GO:0008296">
    <property type="term" value="F:3'-5'-DNA exonuclease activity"/>
    <property type="evidence" value="ECO:0007669"/>
    <property type="project" value="TreeGrafter"/>
</dbReference>
<dbReference type="InterPro" id="IPR032466">
    <property type="entry name" value="Metal_Hydrolase"/>
</dbReference>
<evidence type="ECO:0000256" key="4">
    <source>
        <dbReference type="ARBA" id="ARBA00022801"/>
    </source>
</evidence>
<dbReference type="Gene3D" id="3.20.20.140">
    <property type="entry name" value="Metal-dependent hydrolases"/>
    <property type="match status" value="1"/>
</dbReference>
<dbReference type="AlphaFoldDB" id="A0AAN8PYP5"/>
<keyword evidence="9" id="KW-1185">Reference proteome</keyword>